<sequence>MCWILLLGCLFAWHQHASAQFLEPNCGYLSPEALQNKQHQAHISESPWMAYLHNSGQLVCGGSLINPRFILTAAHCISEDQDLTVRLGEFNSLTSVDCNGSVCMPPAEDFQVDLAIRHGDYFKFNRIHDIGILRLAKSVLYQVHIKPICLTTNTTLRSRLERRHRLVATGWGRSPSESANHILKSILVTRLEWSVCSETYRVNRQVGQICVSHESGVACSGDSGGPMGHAVRHNGQVLFVQVGIFSFGNWNCLSPGVFTDVMEHIDWIVGVVNSY</sequence>
<reference evidence="13 14" key="1">
    <citation type="journal article" date="2007" name="Nature">
        <title>Evolution of genes and genomes on the Drosophila phylogeny.</title>
        <authorList>
            <consortium name="Drosophila 12 Genomes Consortium"/>
            <person name="Clark A.G."/>
            <person name="Eisen M.B."/>
            <person name="Smith D.R."/>
            <person name="Bergman C.M."/>
            <person name="Oliver B."/>
            <person name="Markow T.A."/>
            <person name="Kaufman T.C."/>
            <person name="Kellis M."/>
            <person name="Gelbart W."/>
            <person name="Iyer V.N."/>
            <person name="Pollard D.A."/>
            <person name="Sackton T.B."/>
            <person name="Larracuente A.M."/>
            <person name="Singh N.D."/>
            <person name="Abad J.P."/>
            <person name="Abt D.N."/>
            <person name="Adryan B."/>
            <person name="Aguade M."/>
            <person name="Akashi H."/>
            <person name="Anderson W.W."/>
            <person name="Aquadro C.F."/>
            <person name="Ardell D.H."/>
            <person name="Arguello R."/>
            <person name="Artieri C.G."/>
            <person name="Barbash D.A."/>
            <person name="Barker D."/>
            <person name="Barsanti P."/>
            <person name="Batterham P."/>
            <person name="Batzoglou S."/>
            <person name="Begun D."/>
            <person name="Bhutkar A."/>
            <person name="Blanco E."/>
            <person name="Bosak S.A."/>
            <person name="Bradley R.K."/>
            <person name="Brand A.D."/>
            <person name="Brent M.R."/>
            <person name="Brooks A.N."/>
            <person name="Brown R.H."/>
            <person name="Butlin R.K."/>
            <person name="Caggese C."/>
            <person name="Calvi B.R."/>
            <person name="Bernardo de Carvalho A."/>
            <person name="Caspi A."/>
            <person name="Castrezana S."/>
            <person name="Celniker S.E."/>
            <person name="Chang J.L."/>
            <person name="Chapple C."/>
            <person name="Chatterji S."/>
            <person name="Chinwalla A."/>
            <person name="Civetta A."/>
            <person name="Clifton S.W."/>
            <person name="Comeron J.M."/>
            <person name="Costello J.C."/>
            <person name="Coyne J.A."/>
            <person name="Daub J."/>
            <person name="David R.G."/>
            <person name="Delcher A.L."/>
            <person name="Delehaunty K."/>
            <person name="Do C.B."/>
            <person name="Ebling H."/>
            <person name="Edwards K."/>
            <person name="Eickbush T."/>
            <person name="Evans J.D."/>
            <person name="Filipski A."/>
            <person name="Findeiss S."/>
            <person name="Freyhult E."/>
            <person name="Fulton L."/>
            <person name="Fulton R."/>
            <person name="Garcia A.C."/>
            <person name="Gardiner A."/>
            <person name="Garfield D.A."/>
            <person name="Garvin B.E."/>
            <person name="Gibson G."/>
            <person name="Gilbert D."/>
            <person name="Gnerre S."/>
            <person name="Godfrey J."/>
            <person name="Good R."/>
            <person name="Gotea V."/>
            <person name="Gravely B."/>
            <person name="Greenberg A.J."/>
            <person name="Griffiths-Jones S."/>
            <person name="Gross S."/>
            <person name="Guigo R."/>
            <person name="Gustafson E.A."/>
            <person name="Haerty W."/>
            <person name="Hahn M.W."/>
            <person name="Halligan D.L."/>
            <person name="Halpern A.L."/>
            <person name="Halter G.M."/>
            <person name="Han M.V."/>
            <person name="Heger A."/>
            <person name="Hillier L."/>
            <person name="Hinrichs A.S."/>
            <person name="Holmes I."/>
            <person name="Hoskins R.A."/>
            <person name="Hubisz M.J."/>
            <person name="Hultmark D."/>
            <person name="Huntley M.A."/>
            <person name="Jaffe D.B."/>
            <person name="Jagadeeshan S."/>
            <person name="Jeck W.R."/>
            <person name="Johnson J."/>
            <person name="Jones C.D."/>
            <person name="Jordan W.C."/>
            <person name="Karpen G.H."/>
            <person name="Kataoka E."/>
            <person name="Keightley P.D."/>
            <person name="Kheradpour P."/>
            <person name="Kirkness E.F."/>
            <person name="Koerich L.B."/>
            <person name="Kristiansen K."/>
            <person name="Kudrna D."/>
            <person name="Kulathinal R.J."/>
            <person name="Kumar S."/>
            <person name="Kwok R."/>
            <person name="Lander E."/>
            <person name="Langley C.H."/>
            <person name="Lapoint R."/>
            <person name="Lazzaro B.P."/>
            <person name="Lee S.J."/>
            <person name="Levesque L."/>
            <person name="Li R."/>
            <person name="Lin C.F."/>
            <person name="Lin M.F."/>
            <person name="Lindblad-Toh K."/>
            <person name="Llopart A."/>
            <person name="Long M."/>
            <person name="Low L."/>
            <person name="Lozovsky E."/>
            <person name="Lu J."/>
            <person name="Luo M."/>
            <person name="Machado C.A."/>
            <person name="Makalowski W."/>
            <person name="Marzo M."/>
            <person name="Matsuda M."/>
            <person name="Matzkin L."/>
            <person name="McAllister B."/>
            <person name="McBride C.S."/>
            <person name="McKernan B."/>
            <person name="McKernan K."/>
            <person name="Mendez-Lago M."/>
            <person name="Minx P."/>
            <person name="Mollenhauer M.U."/>
            <person name="Montooth K."/>
            <person name="Mount S.M."/>
            <person name="Mu X."/>
            <person name="Myers E."/>
            <person name="Negre B."/>
            <person name="Newfeld S."/>
            <person name="Nielsen R."/>
            <person name="Noor M.A."/>
            <person name="O'Grady P."/>
            <person name="Pachter L."/>
            <person name="Papaceit M."/>
            <person name="Parisi M.J."/>
            <person name="Parisi M."/>
            <person name="Parts L."/>
            <person name="Pedersen J.S."/>
            <person name="Pesole G."/>
            <person name="Phillippy A.M."/>
            <person name="Ponting C.P."/>
            <person name="Pop M."/>
            <person name="Porcelli D."/>
            <person name="Powell J.R."/>
            <person name="Prohaska S."/>
            <person name="Pruitt K."/>
            <person name="Puig M."/>
            <person name="Quesneville H."/>
            <person name="Ram K.R."/>
            <person name="Rand D."/>
            <person name="Rasmussen M.D."/>
            <person name="Reed L.K."/>
            <person name="Reenan R."/>
            <person name="Reily A."/>
            <person name="Remington K.A."/>
            <person name="Rieger T.T."/>
            <person name="Ritchie M.G."/>
            <person name="Robin C."/>
            <person name="Rogers Y.H."/>
            <person name="Rohde C."/>
            <person name="Rozas J."/>
            <person name="Rubenfield M.J."/>
            <person name="Ruiz A."/>
            <person name="Russo S."/>
            <person name="Salzberg S.L."/>
            <person name="Sanchez-Gracia A."/>
            <person name="Saranga D.J."/>
            <person name="Sato H."/>
            <person name="Schaeffer S.W."/>
            <person name="Schatz M.C."/>
            <person name="Schlenke T."/>
            <person name="Schwartz R."/>
            <person name="Segarra C."/>
            <person name="Singh R.S."/>
            <person name="Sirot L."/>
            <person name="Sirota M."/>
            <person name="Sisneros N.B."/>
            <person name="Smith C.D."/>
            <person name="Smith T.F."/>
            <person name="Spieth J."/>
            <person name="Stage D.E."/>
            <person name="Stark A."/>
            <person name="Stephan W."/>
            <person name="Strausberg R.L."/>
            <person name="Strempel S."/>
            <person name="Sturgill D."/>
            <person name="Sutton G."/>
            <person name="Sutton G.G."/>
            <person name="Tao W."/>
            <person name="Teichmann S."/>
            <person name="Tobari Y.N."/>
            <person name="Tomimura Y."/>
            <person name="Tsolas J.M."/>
            <person name="Valente V.L."/>
            <person name="Venter E."/>
            <person name="Venter J.C."/>
            <person name="Vicario S."/>
            <person name="Vieira F.G."/>
            <person name="Vilella A.J."/>
            <person name="Villasante A."/>
            <person name="Walenz B."/>
            <person name="Wang J."/>
            <person name="Wasserman M."/>
            <person name="Watts T."/>
            <person name="Wilson D."/>
            <person name="Wilson R.K."/>
            <person name="Wing R.A."/>
            <person name="Wolfner M.F."/>
            <person name="Wong A."/>
            <person name="Wong G.K."/>
            <person name="Wu C.I."/>
            <person name="Wu G."/>
            <person name="Yamamoto D."/>
            <person name="Yang H.P."/>
            <person name="Yang S.P."/>
            <person name="Yorke J.A."/>
            <person name="Yoshida K."/>
            <person name="Zdobnov E."/>
            <person name="Zhang P."/>
            <person name="Zhang Y."/>
            <person name="Zimin A.V."/>
            <person name="Baldwin J."/>
            <person name="Abdouelleil A."/>
            <person name="Abdulkadir J."/>
            <person name="Abebe A."/>
            <person name="Abera B."/>
            <person name="Abreu J."/>
            <person name="Acer S.C."/>
            <person name="Aftuck L."/>
            <person name="Alexander A."/>
            <person name="An P."/>
            <person name="Anderson E."/>
            <person name="Anderson S."/>
            <person name="Arachi H."/>
            <person name="Azer M."/>
            <person name="Bachantsang P."/>
            <person name="Barry A."/>
            <person name="Bayul T."/>
            <person name="Berlin A."/>
            <person name="Bessette D."/>
            <person name="Bloom T."/>
            <person name="Blye J."/>
            <person name="Boguslavskiy L."/>
            <person name="Bonnet C."/>
            <person name="Boukhgalter B."/>
            <person name="Bourzgui I."/>
            <person name="Brown A."/>
            <person name="Cahill P."/>
            <person name="Channer S."/>
            <person name="Cheshatsang Y."/>
            <person name="Chuda L."/>
            <person name="Citroen M."/>
            <person name="Collymore A."/>
            <person name="Cooke P."/>
            <person name="Costello M."/>
            <person name="D'Aco K."/>
            <person name="Daza R."/>
            <person name="De Haan G."/>
            <person name="DeGray S."/>
            <person name="DeMaso C."/>
            <person name="Dhargay N."/>
            <person name="Dooley K."/>
            <person name="Dooley E."/>
            <person name="Doricent M."/>
            <person name="Dorje P."/>
            <person name="Dorjee K."/>
            <person name="Dupes A."/>
            <person name="Elong R."/>
            <person name="Falk J."/>
            <person name="Farina A."/>
            <person name="Faro S."/>
            <person name="Ferguson D."/>
            <person name="Fisher S."/>
            <person name="Foley C.D."/>
            <person name="Franke A."/>
            <person name="Friedrich D."/>
            <person name="Gadbois L."/>
            <person name="Gearin G."/>
            <person name="Gearin C.R."/>
            <person name="Giannoukos G."/>
            <person name="Goode T."/>
            <person name="Graham J."/>
            <person name="Grandbois E."/>
            <person name="Grewal S."/>
            <person name="Gyaltsen K."/>
            <person name="Hafez N."/>
            <person name="Hagos B."/>
            <person name="Hall J."/>
            <person name="Henson C."/>
            <person name="Hollinger A."/>
            <person name="Honan T."/>
            <person name="Huard M.D."/>
            <person name="Hughes L."/>
            <person name="Hurhula B."/>
            <person name="Husby M.E."/>
            <person name="Kamat A."/>
            <person name="Kanga B."/>
            <person name="Kashin S."/>
            <person name="Khazanovich D."/>
            <person name="Kisner P."/>
            <person name="Lance K."/>
            <person name="Lara M."/>
            <person name="Lee W."/>
            <person name="Lennon N."/>
            <person name="Letendre F."/>
            <person name="LeVine R."/>
            <person name="Lipovsky A."/>
            <person name="Liu X."/>
            <person name="Liu J."/>
            <person name="Liu S."/>
            <person name="Lokyitsang T."/>
            <person name="Lokyitsang Y."/>
            <person name="Lubonja R."/>
            <person name="Lui A."/>
            <person name="MacDonald P."/>
            <person name="Magnisalis V."/>
            <person name="Maru K."/>
            <person name="Matthews C."/>
            <person name="McCusker W."/>
            <person name="McDonough S."/>
            <person name="Mehta T."/>
            <person name="Meldrim J."/>
            <person name="Meneus L."/>
            <person name="Mihai O."/>
            <person name="Mihalev A."/>
            <person name="Mihova T."/>
            <person name="Mittelman R."/>
            <person name="Mlenga V."/>
            <person name="Montmayeur A."/>
            <person name="Mulrain L."/>
            <person name="Navidi A."/>
            <person name="Naylor J."/>
            <person name="Negash T."/>
            <person name="Nguyen T."/>
            <person name="Nguyen N."/>
            <person name="Nicol R."/>
            <person name="Norbu C."/>
            <person name="Norbu N."/>
            <person name="Novod N."/>
            <person name="O'Neill B."/>
            <person name="Osman S."/>
            <person name="Markiewicz E."/>
            <person name="Oyono O.L."/>
            <person name="Patti C."/>
            <person name="Phunkhang P."/>
            <person name="Pierre F."/>
            <person name="Priest M."/>
            <person name="Raghuraman S."/>
            <person name="Rege F."/>
            <person name="Reyes R."/>
            <person name="Rise C."/>
            <person name="Rogov P."/>
            <person name="Ross K."/>
            <person name="Ryan E."/>
            <person name="Settipalli S."/>
            <person name="Shea T."/>
            <person name="Sherpa N."/>
            <person name="Shi L."/>
            <person name="Shih D."/>
            <person name="Sparrow T."/>
            <person name="Spaulding J."/>
            <person name="Stalker J."/>
            <person name="Stange-Thomann N."/>
            <person name="Stavropoulos S."/>
            <person name="Stone C."/>
            <person name="Strader C."/>
            <person name="Tesfaye S."/>
            <person name="Thomson T."/>
            <person name="Thoulutsang Y."/>
            <person name="Thoulutsang D."/>
            <person name="Topham K."/>
            <person name="Topping I."/>
            <person name="Tsamla T."/>
            <person name="Vassiliev H."/>
            <person name="Vo A."/>
            <person name="Wangchuk T."/>
            <person name="Wangdi T."/>
            <person name="Weiand M."/>
            <person name="Wilkinson J."/>
            <person name="Wilson A."/>
            <person name="Yadav S."/>
            <person name="Young G."/>
            <person name="Yu Q."/>
            <person name="Zembek L."/>
            <person name="Zhong D."/>
            <person name="Zimmer A."/>
            <person name="Zwirko Z."/>
            <person name="Jaffe D.B."/>
            <person name="Alvarez P."/>
            <person name="Brockman W."/>
            <person name="Butler J."/>
            <person name="Chin C."/>
            <person name="Gnerre S."/>
            <person name="Grabherr M."/>
            <person name="Kleber M."/>
            <person name="Mauceli E."/>
            <person name="MacCallum I."/>
        </authorList>
    </citation>
    <scope>NUCLEOTIDE SEQUENCE [LARGE SCALE GENOMIC DNA]</scope>
    <source>
        <strain evidence="14">Tai18E2 / Tucson 14021-0261.01</strain>
    </source>
</reference>
<evidence type="ECO:0000256" key="6">
    <source>
        <dbReference type="ARBA" id="ARBA00022837"/>
    </source>
</evidence>
<gene>
    <name evidence="13" type="primary">Dyak\GE13707</name>
    <name evidence="13" type="synonym">dyak_GLEANR_13893</name>
    <name evidence="13" type="synonym">GE13707</name>
    <name evidence="13" type="ORF">Dyak_GE13707</name>
</gene>
<dbReference type="GO" id="GO:0046872">
    <property type="term" value="F:metal ion binding"/>
    <property type="evidence" value="ECO:0007669"/>
    <property type="project" value="UniProtKB-KW"/>
</dbReference>
<keyword evidence="14" id="KW-1185">Reference proteome</keyword>
<accession>B4P8Y2</accession>
<evidence type="ECO:0000259" key="12">
    <source>
        <dbReference type="PROSITE" id="PS50240"/>
    </source>
</evidence>
<feature type="chain" id="PRO_5002821411" description="Peptidase S1 domain-containing protein" evidence="11">
    <location>
        <begin position="20"/>
        <end position="275"/>
    </location>
</feature>
<evidence type="ECO:0000256" key="9">
    <source>
        <dbReference type="ARBA" id="ARBA00023180"/>
    </source>
</evidence>
<evidence type="ECO:0000256" key="7">
    <source>
        <dbReference type="ARBA" id="ARBA00023145"/>
    </source>
</evidence>
<keyword evidence="8" id="KW-1015">Disulfide bond</keyword>
<keyword evidence="9" id="KW-0325">Glycoprotein</keyword>
<dbReference type="OrthoDB" id="547031at2759"/>
<dbReference type="HOGENOM" id="CLU_006842_0_3_1"/>
<keyword evidence="7" id="KW-0865">Zymogen</keyword>
<dbReference type="SMR" id="B4P8Y2"/>
<keyword evidence="3 11" id="KW-0732">Signal</keyword>
<keyword evidence="4 13" id="KW-0378">Hydrolase</keyword>
<comment type="similarity">
    <text evidence="10">Belongs to the peptidase S1 family. CLIP subfamily.</text>
</comment>
<evidence type="ECO:0000256" key="5">
    <source>
        <dbReference type="ARBA" id="ARBA00022825"/>
    </source>
</evidence>
<dbReference type="PhylomeDB" id="B4P8Y2"/>
<dbReference type="InterPro" id="IPR009003">
    <property type="entry name" value="Peptidase_S1_PA"/>
</dbReference>
<evidence type="ECO:0000256" key="11">
    <source>
        <dbReference type="SAM" id="SignalP"/>
    </source>
</evidence>
<reference evidence="13 14" key="2">
    <citation type="journal article" date="2007" name="PLoS Biol.">
        <title>Principles of genome evolution in the Drosophila melanogaster species group.</title>
        <authorList>
            <person name="Ranz J.M."/>
            <person name="Maurin D."/>
            <person name="Chan Y.S."/>
            <person name="von Grotthuss M."/>
            <person name="Hillier L.W."/>
            <person name="Roote J."/>
            <person name="Ashburner M."/>
            <person name="Bergman C.M."/>
        </authorList>
    </citation>
    <scope>NUCLEOTIDE SEQUENCE [LARGE SCALE GENOMIC DNA]</scope>
    <source>
        <strain evidence="14">Tai18E2 / Tucson 14021-0261.01</strain>
    </source>
</reference>
<name>B4P8Y2_DROYA</name>
<dbReference type="PROSITE" id="PS50240">
    <property type="entry name" value="TRYPSIN_DOM"/>
    <property type="match status" value="1"/>
</dbReference>
<dbReference type="FunFam" id="2.40.10.10:FF:000078">
    <property type="entry name" value="Serine protease H137"/>
    <property type="match status" value="1"/>
</dbReference>
<dbReference type="FunFam" id="2.40.10.10:FF:000028">
    <property type="entry name" value="Serine protease easter"/>
    <property type="match status" value="1"/>
</dbReference>
<evidence type="ECO:0000256" key="10">
    <source>
        <dbReference type="ARBA" id="ARBA00024195"/>
    </source>
</evidence>
<dbReference type="eggNOG" id="KOG3627">
    <property type="taxonomic scope" value="Eukaryota"/>
</dbReference>
<dbReference type="Proteomes" id="UP000002282">
    <property type="component" value="Chromosome 2R"/>
</dbReference>
<dbReference type="EMBL" id="CM000158">
    <property type="protein sequence ID" value="EDW91236.1"/>
    <property type="molecule type" value="Genomic_DNA"/>
</dbReference>
<dbReference type="InterPro" id="IPR051487">
    <property type="entry name" value="Ser/Thr_Proteases_Immune/Dev"/>
</dbReference>
<dbReference type="Gene3D" id="2.40.10.10">
    <property type="entry name" value="Trypsin-like serine proteases"/>
    <property type="match status" value="2"/>
</dbReference>
<dbReference type="InterPro" id="IPR043504">
    <property type="entry name" value="Peptidase_S1_PA_chymotrypsin"/>
</dbReference>
<evidence type="ECO:0000256" key="4">
    <source>
        <dbReference type="ARBA" id="ARBA00022801"/>
    </source>
</evidence>
<feature type="signal peptide" evidence="11">
    <location>
        <begin position="1"/>
        <end position="19"/>
    </location>
</feature>
<evidence type="ECO:0000256" key="3">
    <source>
        <dbReference type="ARBA" id="ARBA00022729"/>
    </source>
</evidence>
<dbReference type="GO" id="GO:0006508">
    <property type="term" value="P:proteolysis"/>
    <property type="evidence" value="ECO:0007669"/>
    <property type="project" value="UniProtKB-KW"/>
</dbReference>
<dbReference type="InterPro" id="IPR001314">
    <property type="entry name" value="Peptidase_S1A"/>
</dbReference>
<keyword evidence="6" id="KW-0106">Calcium</keyword>
<dbReference type="GO" id="GO:0051604">
    <property type="term" value="P:protein maturation"/>
    <property type="evidence" value="ECO:0007669"/>
    <property type="project" value="UniProtKB-ARBA"/>
</dbReference>
<keyword evidence="2" id="KW-0479">Metal-binding</keyword>
<proteinExistence type="inferred from homology"/>
<organism evidence="13 14">
    <name type="scientific">Drosophila yakuba</name>
    <name type="common">Fruit fly</name>
    <dbReference type="NCBI Taxonomy" id="7245"/>
    <lineage>
        <taxon>Eukaryota</taxon>
        <taxon>Metazoa</taxon>
        <taxon>Ecdysozoa</taxon>
        <taxon>Arthropoda</taxon>
        <taxon>Hexapoda</taxon>
        <taxon>Insecta</taxon>
        <taxon>Pterygota</taxon>
        <taxon>Neoptera</taxon>
        <taxon>Endopterygota</taxon>
        <taxon>Diptera</taxon>
        <taxon>Brachycera</taxon>
        <taxon>Muscomorpha</taxon>
        <taxon>Ephydroidea</taxon>
        <taxon>Drosophilidae</taxon>
        <taxon>Drosophila</taxon>
        <taxon>Sophophora</taxon>
    </lineage>
</organism>
<dbReference type="OMA" id="AHCINNE"/>
<evidence type="ECO:0000256" key="1">
    <source>
        <dbReference type="ARBA" id="ARBA00022670"/>
    </source>
</evidence>
<dbReference type="PRINTS" id="PR00722">
    <property type="entry name" value="CHYMOTRYPSIN"/>
</dbReference>
<evidence type="ECO:0000256" key="2">
    <source>
        <dbReference type="ARBA" id="ARBA00022723"/>
    </source>
</evidence>
<dbReference type="KEGG" id="dya:Dyak_GE13707"/>
<dbReference type="AlphaFoldDB" id="B4P8Y2"/>
<dbReference type="InterPro" id="IPR018114">
    <property type="entry name" value="TRYPSIN_HIS"/>
</dbReference>
<dbReference type="SMART" id="SM00020">
    <property type="entry name" value="Tryp_SPc"/>
    <property type="match status" value="1"/>
</dbReference>
<dbReference type="GO" id="GO:0004252">
    <property type="term" value="F:serine-type endopeptidase activity"/>
    <property type="evidence" value="ECO:0007669"/>
    <property type="project" value="InterPro"/>
</dbReference>
<dbReference type="SUPFAM" id="SSF50494">
    <property type="entry name" value="Trypsin-like serine proteases"/>
    <property type="match status" value="1"/>
</dbReference>
<evidence type="ECO:0000313" key="14">
    <source>
        <dbReference type="Proteomes" id="UP000002282"/>
    </source>
</evidence>
<evidence type="ECO:0000313" key="13">
    <source>
        <dbReference type="EMBL" id="EDW91236.1"/>
    </source>
</evidence>
<dbReference type="MEROPS" id="S01.A13"/>
<dbReference type="PANTHER" id="PTHR24256">
    <property type="entry name" value="TRYPTASE-RELATED"/>
    <property type="match status" value="1"/>
</dbReference>
<dbReference type="Pfam" id="PF00089">
    <property type="entry name" value="Trypsin"/>
    <property type="match status" value="1"/>
</dbReference>
<feature type="domain" description="Peptidase S1" evidence="12">
    <location>
        <begin position="34"/>
        <end position="273"/>
    </location>
</feature>
<keyword evidence="5" id="KW-0720">Serine protease</keyword>
<evidence type="ECO:0000256" key="8">
    <source>
        <dbReference type="ARBA" id="ARBA00023157"/>
    </source>
</evidence>
<protein>
    <recommendedName>
        <fullName evidence="12">Peptidase S1 domain-containing protein</fullName>
    </recommendedName>
</protein>
<dbReference type="PROSITE" id="PS00134">
    <property type="entry name" value="TRYPSIN_HIS"/>
    <property type="match status" value="1"/>
</dbReference>
<dbReference type="InterPro" id="IPR001254">
    <property type="entry name" value="Trypsin_dom"/>
</dbReference>
<keyword evidence="1" id="KW-0645">Protease</keyword>
<dbReference type="CDD" id="cd00190">
    <property type="entry name" value="Tryp_SPc"/>
    <property type="match status" value="1"/>
</dbReference>